<keyword evidence="1" id="KW-0812">Transmembrane</keyword>
<accession>A0ABV9DJK6</accession>
<gene>
    <name evidence="2" type="ORF">ACFO3D_08855</name>
</gene>
<dbReference type="RefSeq" id="WP_390294923.1">
    <property type="nucleotide sequence ID" value="NZ_JBHSFU010000004.1"/>
</dbReference>
<evidence type="ECO:0000313" key="2">
    <source>
        <dbReference type="EMBL" id="MFC4558321.1"/>
    </source>
</evidence>
<dbReference type="EMBL" id="JBHSFU010000004">
    <property type="protein sequence ID" value="MFC4558321.1"/>
    <property type="molecule type" value="Genomic_DNA"/>
</dbReference>
<proteinExistence type="predicted"/>
<name>A0ABV9DJK6_9BACI</name>
<reference evidence="3" key="1">
    <citation type="journal article" date="2019" name="Int. J. Syst. Evol. Microbiol.">
        <title>The Global Catalogue of Microorganisms (GCM) 10K type strain sequencing project: providing services to taxonomists for standard genome sequencing and annotation.</title>
        <authorList>
            <consortium name="The Broad Institute Genomics Platform"/>
            <consortium name="The Broad Institute Genome Sequencing Center for Infectious Disease"/>
            <person name="Wu L."/>
            <person name="Ma J."/>
        </authorList>
    </citation>
    <scope>NUCLEOTIDE SEQUENCE [LARGE SCALE GENOMIC DNA]</scope>
    <source>
        <strain evidence="3">CGMCC 4.7426</strain>
    </source>
</reference>
<keyword evidence="1" id="KW-0472">Membrane</keyword>
<comment type="caution">
    <text evidence="2">The sequence shown here is derived from an EMBL/GenBank/DDBJ whole genome shotgun (WGS) entry which is preliminary data.</text>
</comment>
<organism evidence="2 3">
    <name type="scientific">Virgibacillus kekensis</name>
    <dbReference type="NCBI Taxonomy" id="202261"/>
    <lineage>
        <taxon>Bacteria</taxon>
        <taxon>Bacillati</taxon>
        <taxon>Bacillota</taxon>
        <taxon>Bacilli</taxon>
        <taxon>Bacillales</taxon>
        <taxon>Bacillaceae</taxon>
        <taxon>Virgibacillus</taxon>
    </lineage>
</organism>
<protein>
    <submittedName>
        <fullName evidence="2">Uncharacterized protein</fullName>
    </submittedName>
</protein>
<keyword evidence="3" id="KW-1185">Reference proteome</keyword>
<dbReference type="Proteomes" id="UP001595989">
    <property type="component" value="Unassembled WGS sequence"/>
</dbReference>
<evidence type="ECO:0000256" key="1">
    <source>
        <dbReference type="SAM" id="Phobius"/>
    </source>
</evidence>
<feature type="transmembrane region" description="Helical" evidence="1">
    <location>
        <begin position="34"/>
        <end position="55"/>
    </location>
</feature>
<keyword evidence="1" id="KW-1133">Transmembrane helix</keyword>
<evidence type="ECO:0000313" key="3">
    <source>
        <dbReference type="Proteomes" id="UP001595989"/>
    </source>
</evidence>
<sequence>MSEPTNQEILNELRKINHKLDQIDNKPKGISAPMAIVALLLGFVILGPIISMLIMSLF</sequence>